<evidence type="ECO:0000256" key="1">
    <source>
        <dbReference type="SAM" id="MobiDB-lite"/>
    </source>
</evidence>
<dbReference type="HOGENOM" id="CLU_072829_0_0_1"/>
<name>A0A066X8Q2_COLSU</name>
<accession>A0A066X8Q2</accession>
<dbReference type="Proteomes" id="UP000027238">
    <property type="component" value="Unassembled WGS sequence"/>
</dbReference>
<feature type="region of interest" description="Disordered" evidence="1">
    <location>
        <begin position="238"/>
        <end position="281"/>
    </location>
</feature>
<dbReference type="EMBL" id="JMSE01001327">
    <property type="protein sequence ID" value="KDN62400.1"/>
    <property type="molecule type" value="Genomic_DNA"/>
</dbReference>
<feature type="compositionally biased region" description="Basic and acidic residues" evidence="1">
    <location>
        <begin position="253"/>
        <end position="281"/>
    </location>
</feature>
<reference evidence="3" key="1">
    <citation type="journal article" date="2014" name="Genome Announc.">
        <title>Draft genome sequence of Colletotrichum sublineola, a destructive pathogen of cultivated sorghum.</title>
        <authorList>
            <person name="Baroncelli R."/>
            <person name="Sanz-Martin J.M."/>
            <person name="Rech G.E."/>
            <person name="Sukno S.A."/>
            <person name="Thon M.R."/>
        </authorList>
    </citation>
    <scope>NUCLEOTIDE SEQUENCE [LARGE SCALE GENOMIC DNA]</scope>
    <source>
        <strain evidence="3">TX430BB</strain>
    </source>
</reference>
<dbReference type="STRING" id="1173701.A0A066X8Q2"/>
<keyword evidence="3" id="KW-1185">Reference proteome</keyword>
<dbReference type="OrthoDB" id="548474at2759"/>
<evidence type="ECO:0000313" key="2">
    <source>
        <dbReference type="EMBL" id="KDN62400.1"/>
    </source>
</evidence>
<dbReference type="PANTHER" id="PTHR40422">
    <property type="entry name" value="TRANSLATION MACHINERY-ASSOCIATED PROTEIN 17"/>
    <property type="match status" value="1"/>
</dbReference>
<dbReference type="AlphaFoldDB" id="A0A066X8Q2"/>
<evidence type="ECO:0008006" key="4">
    <source>
        <dbReference type="Google" id="ProtNLM"/>
    </source>
</evidence>
<gene>
    <name evidence="2" type="ORF">CSUB01_02430</name>
</gene>
<organism evidence="2 3">
    <name type="scientific">Colletotrichum sublineola</name>
    <name type="common">Sorghum anthracnose fungus</name>
    <dbReference type="NCBI Taxonomy" id="1173701"/>
    <lineage>
        <taxon>Eukaryota</taxon>
        <taxon>Fungi</taxon>
        <taxon>Dikarya</taxon>
        <taxon>Ascomycota</taxon>
        <taxon>Pezizomycotina</taxon>
        <taxon>Sordariomycetes</taxon>
        <taxon>Hypocreomycetidae</taxon>
        <taxon>Glomerellales</taxon>
        <taxon>Glomerellaceae</taxon>
        <taxon>Colletotrichum</taxon>
        <taxon>Colletotrichum graminicola species complex</taxon>
    </lineage>
</organism>
<feature type="compositionally biased region" description="Low complexity" evidence="1">
    <location>
        <begin position="160"/>
        <end position="173"/>
    </location>
</feature>
<dbReference type="PANTHER" id="PTHR40422:SF1">
    <property type="entry name" value="TRANSLATION MACHINERY-ASSOCIATED PROTEIN 17"/>
    <property type="match status" value="1"/>
</dbReference>
<feature type="region of interest" description="Disordered" evidence="1">
    <location>
        <begin position="134"/>
        <end position="178"/>
    </location>
</feature>
<protein>
    <recommendedName>
        <fullName evidence="4">Secondary alcohol dehydrogenase</fullName>
    </recommendedName>
</protein>
<sequence>MVRRRRWTAAVGDGRFRDTPWRDFIAAAPVIELTYLRQAVPNSRAHTAPHDIVIALEIRNSILHLRYSNAQLKPYAEGAATTLDAADASAGRPDPDCVEAIRENDAVIARMEERLQIIRDEVEGRGHSWNEFRSKEEIESEQQQDGAAHANGVNGTASQVTTTTTTTTTTVTTNGLGAATAEEERIAGQRAALSATAAAAAANNSGTTTTAASPHPAWLDGTFQMGTIRNGEIRMDAAPAQPTPQSSSTGGRLSDEELRRAMEERMRDLGHDNDEDGGMHL</sequence>
<dbReference type="GO" id="GO:0070682">
    <property type="term" value="P:proteasome regulatory particle assembly"/>
    <property type="evidence" value="ECO:0007669"/>
    <property type="project" value="InterPro"/>
</dbReference>
<dbReference type="eggNOG" id="ENOG502SB51">
    <property type="taxonomic scope" value="Eukaryota"/>
</dbReference>
<dbReference type="GO" id="GO:0030674">
    <property type="term" value="F:protein-macromolecule adaptor activity"/>
    <property type="evidence" value="ECO:0007669"/>
    <property type="project" value="TreeGrafter"/>
</dbReference>
<dbReference type="InterPro" id="IPR038966">
    <property type="entry name" value="TMA17"/>
</dbReference>
<proteinExistence type="predicted"/>
<evidence type="ECO:0000313" key="3">
    <source>
        <dbReference type="Proteomes" id="UP000027238"/>
    </source>
</evidence>
<comment type="caution">
    <text evidence="2">The sequence shown here is derived from an EMBL/GenBank/DDBJ whole genome shotgun (WGS) entry which is preliminary data.</text>
</comment>